<feature type="region of interest" description="Disordered" evidence="1">
    <location>
        <begin position="31"/>
        <end position="70"/>
    </location>
</feature>
<keyword evidence="2" id="KW-0732">Signal</keyword>
<dbReference type="Proteomes" id="UP000317893">
    <property type="component" value="Unassembled WGS sequence"/>
</dbReference>
<feature type="compositionally biased region" description="Low complexity" evidence="1">
    <location>
        <begin position="31"/>
        <end position="59"/>
    </location>
</feature>
<evidence type="ECO:0000256" key="1">
    <source>
        <dbReference type="SAM" id="MobiDB-lite"/>
    </source>
</evidence>
<organism evidence="3 4">
    <name type="scientific">Lapillicoccus jejuensis</name>
    <dbReference type="NCBI Taxonomy" id="402171"/>
    <lineage>
        <taxon>Bacteria</taxon>
        <taxon>Bacillati</taxon>
        <taxon>Actinomycetota</taxon>
        <taxon>Actinomycetes</taxon>
        <taxon>Micrococcales</taxon>
        <taxon>Intrasporangiaceae</taxon>
        <taxon>Lapillicoccus</taxon>
    </lineage>
</organism>
<evidence type="ECO:0000256" key="2">
    <source>
        <dbReference type="SAM" id="SignalP"/>
    </source>
</evidence>
<accession>A0A542E444</accession>
<gene>
    <name evidence="3" type="ORF">FB458_3164</name>
</gene>
<evidence type="ECO:0000313" key="4">
    <source>
        <dbReference type="Proteomes" id="UP000317893"/>
    </source>
</evidence>
<evidence type="ECO:0008006" key="5">
    <source>
        <dbReference type="Google" id="ProtNLM"/>
    </source>
</evidence>
<dbReference type="RefSeq" id="WP_141849322.1">
    <property type="nucleotide sequence ID" value="NZ_BAAAPR010000001.1"/>
</dbReference>
<reference evidence="3 4" key="1">
    <citation type="submission" date="2019-06" db="EMBL/GenBank/DDBJ databases">
        <title>Sequencing the genomes of 1000 actinobacteria strains.</title>
        <authorList>
            <person name="Klenk H.-P."/>
        </authorList>
    </citation>
    <scope>NUCLEOTIDE SEQUENCE [LARGE SCALE GENOMIC DNA]</scope>
    <source>
        <strain evidence="3 4">DSM 18607</strain>
    </source>
</reference>
<feature type="signal peptide" evidence="2">
    <location>
        <begin position="1"/>
        <end position="24"/>
    </location>
</feature>
<name>A0A542E444_9MICO</name>
<keyword evidence="4" id="KW-1185">Reference proteome</keyword>
<feature type="chain" id="PRO_5039495745" description="DUF5666 domain-containing protein" evidence="2">
    <location>
        <begin position="25"/>
        <end position="176"/>
    </location>
</feature>
<protein>
    <recommendedName>
        <fullName evidence="5">DUF5666 domain-containing protein</fullName>
    </recommendedName>
</protein>
<evidence type="ECO:0000313" key="3">
    <source>
        <dbReference type="EMBL" id="TQJ10046.1"/>
    </source>
</evidence>
<dbReference type="OrthoDB" id="4871052at2"/>
<sequence>MWTTRTRALVIGGTAVVLVGGATAGTIAVANASDSSSTTPSATASATPGASSSTGTTATKGDKAKHRKPRAEELARLKDVLHAEWTTKDKAGKVVTHDAIRGTVTAVSGSSITVKAADGVNETYALGGSTKVTLGQGKGVKAKSGSVGDLKTGANVVVLGTGTSSLTADRVLVPAA</sequence>
<dbReference type="AlphaFoldDB" id="A0A542E444"/>
<comment type="caution">
    <text evidence="3">The sequence shown here is derived from an EMBL/GenBank/DDBJ whole genome shotgun (WGS) entry which is preliminary data.</text>
</comment>
<proteinExistence type="predicted"/>
<dbReference type="EMBL" id="VFMN01000001">
    <property type="protein sequence ID" value="TQJ10046.1"/>
    <property type="molecule type" value="Genomic_DNA"/>
</dbReference>